<feature type="region of interest" description="Disordered" evidence="1">
    <location>
        <begin position="882"/>
        <end position="912"/>
    </location>
</feature>
<feature type="compositionally biased region" description="Pro residues" evidence="1">
    <location>
        <begin position="588"/>
        <end position="598"/>
    </location>
</feature>
<feature type="domain" description="LCCL" evidence="3">
    <location>
        <begin position="848"/>
        <end position="886"/>
    </location>
</feature>
<dbReference type="GeneID" id="17352856"/>
<protein>
    <recommendedName>
        <fullName evidence="3">LCCL domain-containing protein</fullName>
    </recommendedName>
</protein>
<reference evidence="4 5" key="1">
    <citation type="journal article" date="2010" name="Plant Cell">
        <title>The Chlorella variabilis NC64A genome reveals adaptation to photosymbiosis, coevolution with viruses, and cryptic sex.</title>
        <authorList>
            <person name="Blanc G."/>
            <person name="Duncan G."/>
            <person name="Agarkova I."/>
            <person name="Borodovsky M."/>
            <person name="Gurnon J."/>
            <person name="Kuo A."/>
            <person name="Lindquist E."/>
            <person name="Lucas S."/>
            <person name="Pangilinan J."/>
            <person name="Polle J."/>
            <person name="Salamov A."/>
            <person name="Terry A."/>
            <person name="Yamada T."/>
            <person name="Dunigan D.D."/>
            <person name="Grigoriev I.V."/>
            <person name="Claverie J.M."/>
            <person name="Van Etten J.L."/>
        </authorList>
    </citation>
    <scope>NUCLEOTIDE SEQUENCE [LARGE SCALE GENOMIC DNA]</scope>
    <source>
        <strain evidence="4 5">NC64A</strain>
    </source>
</reference>
<organism evidence="5">
    <name type="scientific">Chlorella variabilis</name>
    <name type="common">Green alga</name>
    <dbReference type="NCBI Taxonomy" id="554065"/>
    <lineage>
        <taxon>Eukaryota</taxon>
        <taxon>Viridiplantae</taxon>
        <taxon>Chlorophyta</taxon>
        <taxon>core chlorophytes</taxon>
        <taxon>Trebouxiophyceae</taxon>
        <taxon>Chlorellales</taxon>
        <taxon>Chlorellaceae</taxon>
        <taxon>Chlorella clade</taxon>
        <taxon>Chlorella</taxon>
    </lineage>
</organism>
<dbReference type="EMBL" id="GL433851">
    <property type="protein sequence ID" value="EFN53491.1"/>
    <property type="molecule type" value="Genomic_DNA"/>
</dbReference>
<dbReference type="PROSITE" id="PS50820">
    <property type="entry name" value="LCCL"/>
    <property type="match status" value="1"/>
</dbReference>
<evidence type="ECO:0000256" key="2">
    <source>
        <dbReference type="SAM" id="Phobius"/>
    </source>
</evidence>
<evidence type="ECO:0000313" key="5">
    <source>
        <dbReference type="Proteomes" id="UP000008141"/>
    </source>
</evidence>
<feature type="transmembrane region" description="Helical" evidence="2">
    <location>
        <begin position="1270"/>
        <end position="1291"/>
    </location>
</feature>
<feature type="region of interest" description="Disordered" evidence="1">
    <location>
        <begin position="1030"/>
        <end position="1051"/>
    </location>
</feature>
<feature type="compositionally biased region" description="Low complexity" evidence="1">
    <location>
        <begin position="1126"/>
        <end position="1146"/>
    </location>
</feature>
<dbReference type="Gene3D" id="2.170.130.20">
    <property type="entry name" value="LCCL-like domain"/>
    <property type="match status" value="1"/>
</dbReference>
<keyword evidence="5" id="KW-1185">Reference proteome</keyword>
<feature type="transmembrane region" description="Helical" evidence="2">
    <location>
        <begin position="1545"/>
        <end position="1565"/>
    </location>
</feature>
<feature type="region of interest" description="Disordered" evidence="1">
    <location>
        <begin position="1355"/>
        <end position="1426"/>
    </location>
</feature>
<dbReference type="SUPFAM" id="SSF101898">
    <property type="entry name" value="NHL repeat"/>
    <property type="match status" value="1"/>
</dbReference>
<dbReference type="OrthoDB" id="514617at2759"/>
<dbReference type="Pfam" id="PF03815">
    <property type="entry name" value="LCCL"/>
    <property type="match status" value="1"/>
</dbReference>
<keyword evidence="2" id="KW-0812">Transmembrane</keyword>
<dbReference type="KEGG" id="cvr:CHLNCDRAFT_58546"/>
<sequence length="2274" mass="239018">MAGTLIVQRRISVFLGCSQVQAKLRGTLSCQNVMPGTTQATSPKERGPIEAGKLQRGLLEVDVLLPQLPSLPPHRSLRGSDARSGVGLPAPLRRLLEAQDSSGGVPAPTPAPADAPAQAPAPAQQPQQSQVPVILAIAPNQPVVAVNASSGGIIEASAINTTRCIRYAAGFNSSNSSMYDAGGAVPTRPPLDLSGCLASNTVVASASQTFVVQVKVNALVGSMSAGDLQVSGGTVVGVGPPYIQGAFQTFDATVQLAEANTQCRLYVLPGAFTDRAGEPSEGSNSLVAIWDTQPPQPTITTSGGGKFLTTDQTKIPLLVDFGERVLQLNPLKLVKVTGFARMDVMYDVLAGEIVVIGTIVDPANATTVVVEVPAGVTTDMMGNPNLAASLTIGYMPVSNASAALGSAMASMFAVGGSAFIGGSLVVNSLVPGAVFPTGNNLGAMATKVQFIMLFGNLAIPTLPPNYRAAAAQLSFISMDWASPVSSGSGGGGEVKTEEELENEAALAALMSGDIFFTPVPLGVLIMPDGDVILFEVPEDGGGVGGLGTSPLAGSQLAGAEGLKDSADGGELPGNSTGDNSTATNSTSPPEPDAPPSPPDAHGAWPGSLEQEGPQRRRSLQAEDDVTIESVDSDGDALYVAMANGNLFVYDLKGNGGWSQHPSAGRVSRVVISDDGKVFLINEAGAELQQYTGTGVTNKRSLPGGGCTDLAVNSEGTVLAVVCGNGLHVLRSTGSNPASFKRLIPRSVCSAAFDDAGFLWVSRRSGPACSGIGYVRPSDIRKHLQQVDAKGAVKDVADYDASLDSCDELHAGAYSSETNKATLYCWLGSDSQLRSMSLLAIDPPPEETGARVYTADSSICRAAIHAGVLTNSGGLATLYWLPGQDGYTDPPSPEPPSPRPPPPPSPESSTSSSAQECEEGSLLNVCTSCDGCGSGECVCLFGACVCLSYGSTACQAGQVRCGVCGVCEDGACRELPEGGRGRGSYKKRMCFEDYPLGCPANKPICQARACERPGAVGLGYCRKENDPGYNGNNGVGNGASNGGGSGEQARRRLLSSVPGGRAVEALQQAAGGLLQRRLRGIGSPTLPLVQPEQPRQLSSGELNALMHGAYREEQEQRRRRRLLQQAAAPPNGTSAGPPPAAGAAQAPAPAPEPGGRTIMVKDLSAVDGTGGSIYVVTSTGVETNATANASAPANVTLPEGVASQIEGIMESVKNSVSLTLQSGEGIYALWNTLFWVSIALVAILCLHAAIRALIIWRKWRMRMFFEWPRPELWFMWCVLPIIAAQGTMLVVGETTGEVAAGVAFGILLPVGLLAMSFFLVVKHLTMVIPHQRSAYYLPDQEAEKVKRKRQAKLARLQSGATSAGTLGDVPAGPSGAPRLERVSTGLGGSDYSRTVSLQERGSWTRHAGAASPGAASAASRSSGAGSAAGAELLRPARMDSGAGSAGEQEEARRPLKKRIKKWLVRFIVKPLIGFDPSLQGEWVPPHGYDVSFVARYGVLFETSRGPDVVYRPGTFELDPATGKYDRGEMIPLADTRWSRAREVARTLGVTVQLLKLVLFAQLASIFGHSSSISPLWQVIPMLILIVVYWTYVRFFVPMASFGDMANEVAGCALDLGTFVCGIILAVTPVTSYQTINNLGIAMLSFQFLSLILTLFPPCMEFLVMGVGWVWHKLFPSPGDKFARVVEEVMRKDERILSRKFADRWLLKVHGRGLNQRALHQYEKQQLLLPFGFNIRNTAQASRPGPQCPPLGVSKEGSCTNGGWRQLALTAALWLLLLAVIVGPRAAGGFEAAEVEVREFMQQHEVHLPLPTRPALFASGRHENSSSTMGLLPDALRRMLLTTYETSGNIGTLGPQVPVILAIAPNQPVVAVNASSGRIIVADAVNTTRCIRYAPGFNATTSSSNGAARPPLDLSACLVSTTVVASAIQEISVQASTCCSWLGSGAVPKSAYRSCSDAASRRGNRAGRHIARHVMVNALVDSMSVEDLDVVGGTALQVSAPFIKGAFQIFDVTVRLAMADTPCKIRVLPGTFTNRAGEPTEGSNTLVAVWDTQPPEPIVNTIGSYQTTDQQRLPLVIDFGERVLQLNPLKLFSVTGFARLDVLYEVLEGRIFLIGSISDPEVPVIVTVTVPANVTTDIMGNPNAGVTYDLVYLPKSMQSENVGKAMSAVFALSGGTFFLGTMAINALLPLSVFPTGNNLGVMVRVQFVYLFGQLSIPTLPLNYRVAADQLGYVTLDFPSPVNPDGSTTAGEDGSTTTGDEQAEAAFHYAHIIHSLL</sequence>
<feature type="transmembrane region" description="Helical" evidence="2">
    <location>
        <begin position="1607"/>
        <end position="1626"/>
    </location>
</feature>
<dbReference type="InterPro" id="IPR036609">
    <property type="entry name" value="LCCL_sf"/>
</dbReference>
<dbReference type="SUPFAM" id="SSF69848">
    <property type="entry name" value="LCCL domain"/>
    <property type="match status" value="1"/>
</dbReference>
<evidence type="ECO:0000313" key="4">
    <source>
        <dbReference type="EMBL" id="EFN53491.1"/>
    </source>
</evidence>
<feature type="transmembrane region" description="Helical" evidence="2">
    <location>
        <begin position="1297"/>
        <end position="1320"/>
    </location>
</feature>
<feature type="compositionally biased region" description="Polar residues" evidence="1">
    <location>
        <begin position="573"/>
        <end position="586"/>
    </location>
</feature>
<keyword evidence="2" id="KW-0472">Membrane</keyword>
<feature type="region of interest" description="Disordered" evidence="1">
    <location>
        <begin position="1126"/>
        <end position="1155"/>
    </location>
</feature>
<feature type="compositionally biased region" description="Pro residues" evidence="1">
    <location>
        <begin position="889"/>
        <end position="905"/>
    </location>
</feature>
<proteinExistence type="predicted"/>
<feature type="compositionally biased region" description="Low complexity" evidence="1">
    <location>
        <begin position="1406"/>
        <end position="1426"/>
    </location>
</feature>
<feature type="transmembrane region" description="Helical" evidence="2">
    <location>
        <begin position="1577"/>
        <end position="1595"/>
    </location>
</feature>
<name>E1ZL33_CHLVA</name>
<feature type="transmembrane region" description="Helical" evidence="2">
    <location>
        <begin position="1646"/>
        <end position="1669"/>
    </location>
</feature>
<dbReference type="PANTHER" id="PTHR34677:SF3">
    <property type="entry name" value="BACTERIAL IG-LIKE DOMAIN-CONTAINING PROTEIN"/>
    <property type="match status" value="1"/>
</dbReference>
<feature type="region of interest" description="Disordered" evidence="1">
    <location>
        <begin position="545"/>
        <end position="623"/>
    </location>
</feature>
<dbReference type="PANTHER" id="PTHR34677">
    <property type="match status" value="1"/>
</dbReference>
<feature type="compositionally biased region" description="Gly residues" evidence="1">
    <location>
        <begin position="1030"/>
        <end position="1045"/>
    </location>
</feature>
<evidence type="ECO:0000256" key="1">
    <source>
        <dbReference type="SAM" id="MobiDB-lite"/>
    </source>
</evidence>
<feature type="compositionally biased region" description="Low complexity" evidence="1">
    <location>
        <begin position="114"/>
        <end position="126"/>
    </location>
</feature>
<dbReference type="RefSeq" id="XP_005845593.1">
    <property type="nucleotide sequence ID" value="XM_005845531.1"/>
</dbReference>
<dbReference type="InParanoid" id="E1ZL33"/>
<feature type="compositionally biased region" description="Polar residues" evidence="1">
    <location>
        <begin position="1390"/>
        <end position="1400"/>
    </location>
</feature>
<dbReference type="Proteomes" id="UP000008141">
    <property type="component" value="Unassembled WGS sequence"/>
</dbReference>
<feature type="transmembrane region" description="Helical" evidence="2">
    <location>
        <begin position="1226"/>
        <end position="1249"/>
    </location>
</feature>
<feature type="region of interest" description="Disordered" evidence="1">
    <location>
        <begin position="100"/>
        <end position="126"/>
    </location>
</feature>
<evidence type="ECO:0000259" key="3">
    <source>
        <dbReference type="PROSITE" id="PS50820"/>
    </source>
</evidence>
<keyword evidence="2" id="KW-1133">Transmembrane helix</keyword>
<dbReference type="InterPro" id="IPR004043">
    <property type="entry name" value="LCCL"/>
</dbReference>
<accession>E1ZL33</accession>
<gene>
    <name evidence="4" type="ORF">CHLNCDRAFT_58546</name>
</gene>